<feature type="transmembrane region" description="Helical" evidence="1">
    <location>
        <begin position="181"/>
        <end position="199"/>
    </location>
</feature>
<dbReference type="EC" id="3.4.-.-" evidence="3"/>
<evidence type="ECO:0000256" key="1">
    <source>
        <dbReference type="SAM" id="Phobius"/>
    </source>
</evidence>
<keyword evidence="1" id="KW-0812">Transmembrane</keyword>
<sequence length="291" mass="29628">MDRDEADPPAPAGARGETVGSAAAAPLPVWTVPVRIAGAVGAVIGGLLLLTALVGDGAATDTGTLVLRAVGGSVLTILVAALAVLLARSVERSPPQGTQRTGPAEGWRAFLIGTAAWFLPAALAFGILALLGAPLSVTAPAGRFWGVLALLFLAVLLSEAVPEELVFRGYVTAVLAERLRGWWVVTAQTAAFTLTVLALRGGLGILDLSLFATMGFCLGYLRMVTGGVWTGVGFHCAFQTGAQLVLTHDIVGFGGSQPLAMLALGAVPFTAATLLVPALAAKRPDLFARAG</sequence>
<dbReference type="GO" id="GO:0016787">
    <property type="term" value="F:hydrolase activity"/>
    <property type="evidence" value="ECO:0007669"/>
    <property type="project" value="UniProtKB-KW"/>
</dbReference>
<feature type="domain" description="CAAX prenyl protease 2/Lysostaphin resistance protein A-like" evidence="2">
    <location>
        <begin position="148"/>
        <end position="239"/>
    </location>
</feature>
<evidence type="ECO:0000259" key="2">
    <source>
        <dbReference type="Pfam" id="PF02517"/>
    </source>
</evidence>
<evidence type="ECO:0000313" key="3">
    <source>
        <dbReference type="EMBL" id="MFC4563961.1"/>
    </source>
</evidence>
<reference evidence="4" key="1">
    <citation type="journal article" date="2019" name="Int. J. Syst. Evol. Microbiol.">
        <title>The Global Catalogue of Microorganisms (GCM) 10K type strain sequencing project: providing services to taxonomists for standard genome sequencing and annotation.</title>
        <authorList>
            <consortium name="The Broad Institute Genomics Platform"/>
            <consortium name="The Broad Institute Genome Sequencing Center for Infectious Disease"/>
            <person name="Wu L."/>
            <person name="Ma J."/>
        </authorList>
    </citation>
    <scope>NUCLEOTIDE SEQUENCE [LARGE SCALE GENOMIC DNA]</scope>
    <source>
        <strain evidence="4">XZYJ18</strain>
    </source>
</reference>
<name>A0ABV9E0Q5_9ACTN</name>
<dbReference type="Proteomes" id="UP001595923">
    <property type="component" value="Unassembled WGS sequence"/>
</dbReference>
<feature type="transmembrane region" description="Helical" evidence="1">
    <location>
        <begin position="259"/>
        <end position="281"/>
    </location>
</feature>
<keyword evidence="4" id="KW-1185">Reference proteome</keyword>
<dbReference type="RefSeq" id="WP_378576679.1">
    <property type="nucleotide sequence ID" value="NZ_JBHSFQ010000019.1"/>
</dbReference>
<proteinExistence type="predicted"/>
<accession>A0ABV9E0Q5</accession>
<feature type="transmembrane region" description="Helical" evidence="1">
    <location>
        <begin position="206"/>
        <end position="224"/>
    </location>
</feature>
<keyword evidence="1" id="KW-1133">Transmembrane helix</keyword>
<protein>
    <submittedName>
        <fullName evidence="3">CPBP family intramembrane glutamic endopeptidase</fullName>
        <ecNumber evidence="3">3.4.-.-</ecNumber>
    </submittedName>
</protein>
<keyword evidence="1" id="KW-0472">Membrane</keyword>
<dbReference type="InterPro" id="IPR003675">
    <property type="entry name" value="Rce1/LyrA-like_dom"/>
</dbReference>
<feature type="transmembrane region" description="Helical" evidence="1">
    <location>
        <begin position="144"/>
        <end position="161"/>
    </location>
</feature>
<evidence type="ECO:0000313" key="4">
    <source>
        <dbReference type="Proteomes" id="UP001595923"/>
    </source>
</evidence>
<feature type="transmembrane region" description="Helical" evidence="1">
    <location>
        <begin position="107"/>
        <end position="132"/>
    </location>
</feature>
<keyword evidence="3" id="KW-0378">Hydrolase</keyword>
<comment type="caution">
    <text evidence="3">The sequence shown here is derived from an EMBL/GenBank/DDBJ whole genome shotgun (WGS) entry which is preliminary data.</text>
</comment>
<gene>
    <name evidence="3" type="ORF">ACFO4E_19035</name>
</gene>
<organism evidence="3 4">
    <name type="scientific">Nocardiopsis mangrovi</name>
    <dbReference type="NCBI Taxonomy" id="1179818"/>
    <lineage>
        <taxon>Bacteria</taxon>
        <taxon>Bacillati</taxon>
        <taxon>Actinomycetota</taxon>
        <taxon>Actinomycetes</taxon>
        <taxon>Streptosporangiales</taxon>
        <taxon>Nocardiopsidaceae</taxon>
        <taxon>Nocardiopsis</taxon>
    </lineage>
</organism>
<feature type="transmembrane region" description="Helical" evidence="1">
    <location>
        <begin position="36"/>
        <end position="54"/>
    </location>
</feature>
<feature type="transmembrane region" description="Helical" evidence="1">
    <location>
        <begin position="66"/>
        <end position="87"/>
    </location>
</feature>
<dbReference type="Pfam" id="PF02517">
    <property type="entry name" value="Rce1-like"/>
    <property type="match status" value="1"/>
</dbReference>
<dbReference type="EMBL" id="JBHSFQ010000019">
    <property type="protein sequence ID" value="MFC4563961.1"/>
    <property type="molecule type" value="Genomic_DNA"/>
</dbReference>